<protein>
    <recommendedName>
        <fullName evidence="10">MTHFR SAM-binding regulatory domain-containing protein</fullName>
    </recommendedName>
</protein>
<dbReference type="SUPFAM" id="SSF51730">
    <property type="entry name" value="FAD-linked oxidoreductase"/>
    <property type="match status" value="1"/>
</dbReference>
<dbReference type="EMBL" id="JAHLUX010000012">
    <property type="protein sequence ID" value="KAG7816147.1"/>
    <property type="molecule type" value="Genomic_DNA"/>
</dbReference>
<name>A0AAN6DB20_PICAN</name>
<organism evidence="11 12">
    <name type="scientific">Pichia angusta</name>
    <name type="common">Yeast</name>
    <name type="synonym">Hansenula polymorpha</name>
    <dbReference type="NCBI Taxonomy" id="870730"/>
    <lineage>
        <taxon>Eukaryota</taxon>
        <taxon>Fungi</taxon>
        <taxon>Dikarya</taxon>
        <taxon>Ascomycota</taxon>
        <taxon>Saccharomycotina</taxon>
        <taxon>Pichiomycetes</taxon>
        <taxon>Pichiales</taxon>
        <taxon>Pichiaceae</taxon>
        <taxon>Ogataea</taxon>
    </lineage>
</organism>
<dbReference type="InterPro" id="IPR004621">
    <property type="entry name" value="Fadh2_euk"/>
</dbReference>
<reference evidence="11" key="1">
    <citation type="journal article" date="2021" name="G3 (Bethesda)">
        <title>Genomic diversity, chromosomal rearrangements, and interspecies hybridization in the ogataea polymorpha species complex.</title>
        <authorList>
            <person name="Hanson S.J."/>
            <person name="Cinneide E.O."/>
            <person name="Salzberg L.I."/>
            <person name="Wolfe K.H."/>
            <person name="McGowan J."/>
            <person name="Fitzpatrick D.A."/>
            <person name="Matlin K."/>
        </authorList>
    </citation>
    <scope>NUCLEOTIDE SEQUENCE</scope>
    <source>
        <strain evidence="11">61-244</strain>
    </source>
</reference>
<accession>A0AAN6DB20</accession>
<dbReference type="GO" id="GO:0004489">
    <property type="term" value="F:methylenetetrahydrofolate reductase [NAD(P)H] activity"/>
    <property type="evidence" value="ECO:0007669"/>
    <property type="project" value="InterPro"/>
</dbReference>
<dbReference type="PANTHER" id="PTHR45754:SF1">
    <property type="entry name" value="METHYLENETETRAHYDROFOLATE REDUCTASE 1"/>
    <property type="match status" value="1"/>
</dbReference>
<keyword evidence="7" id="KW-0560">Oxidoreductase</keyword>
<dbReference type="InterPro" id="IPR053806">
    <property type="entry name" value="MTHFR_C"/>
</dbReference>
<evidence type="ECO:0000256" key="6">
    <source>
        <dbReference type="ARBA" id="ARBA00022857"/>
    </source>
</evidence>
<dbReference type="Pfam" id="PF02219">
    <property type="entry name" value="MTHFR"/>
    <property type="match status" value="1"/>
</dbReference>
<evidence type="ECO:0000256" key="8">
    <source>
        <dbReference type="RuleBase" id="RU004254"/>
    </source>
</evidence>
<evidence type="ECO:0000313" key="12">
    <source>
        <dbReference type="Proteomes" id="UP001196530"/>
    </source>
</evidence>
<keyword evidence="6" id="KW-0521">NADP</keyword>
<sequence length="636" mass="71671">MSIKISEKIKTLGPNDPFFSFEFFPPKTENGLRNLYARLTRMSLLGPLFVTVTWGAGGTTAHKTLDLAVTCQQELGLTTCLHLTCTNTSKEVIDDALGRAKTAGIRNVLALRGDPPRDGVDPERHGHFKYAVDLVRYIREQYGDYFCVGVAGYPEGHVEGADNSDQDMKKDLPYLVEKVNAGADFLVTQMFYDADKFVHYVKTVRSTAEIKNKDLIIIPGLMPINGYGIFQRASKLSHASIPDSLLEKFPEDIQNDDDKVKEIGVDVLSEMVTKIHKDTNGEIRGFHFYTLNLEKSIAQIINKNELLSQVLKKKEEEVEELGEETVSDEDIDEATTTAKRAAYADRFRQVNNQVIVDAPMRRSGARNSMSQVKTIVSISSGKGTLGKDATWDDFPNGRFGDSRSPAYGEIDGYGPSLKITSTKAYELWGYPESLKDISRIFTNYLSGKINALPWSELGLNPETALIQEELIRLNELNWFTVSSQPATNCSKSSDKIFGWGPKNGYVYQKAFVEMFISKKDWEALLPRLSANEYVTYYVSDSRGGYASNLPGHKSNCVTWGVFPDREIVQTTIIEEESFRAWSEEAFNIWREWQLLYARGSVSHTLISQVLEQYLLVSVVHHDYPNEQALWELLLEE</sequence>
<dbReference type="NCBIfam" id="TIGR00677">
    <property type="entry name" value="fadh2_euk"/>
    <property type="match status" value="1"/>
</dbReference>
<evidence type="ECO:0000256" key="7">
    <source>
        <dbReference type="ARBA" id="ARBA00023002"/>
    </source>
</evidence>
<comment type="caution">
    <text evidence="11">The sequence shown here is derived from an EMBL/GenBank/DDBJ whole genome shotgun (WGS) entry which is preliminary data.</text>
</comment>
<keyword evidence="4" id="KW-0285">Flavoprotein</keyword>
<dbReference type="InterPro" id="IPR003171">
    <property type="entry name" value="Mehydrof_redctse-like"/>
</dbReference>
<evidence type="ECO:0000256" key="9">
    <source>
        <dbReference type="SAM" id="Coils"/>
    </source>
</evidence>
<keyword evidence="5" id="KW-0274">FAD</keyword>
<dbReference type="GO" id="GO:0009086">
    <property type="term" value="P:methionine biosynthetic process"/>
    <property type="evidence" value="ECO:0007669"/>
    <property type="project" value="TreeGrafter"/>
</dbReference>
<evidence type="ECO:0000256" key="2">
    <source>
        <dbReference type="ARBA" id="ARBA00004777"/>
    </source>
</evidence>
<dbReference type="GO" id="GO:0071949">
    <property type="term" value="F:FAD binding"/>
    <property type="evidence" value="ECO:0007669"/>
    <property type="project" value="TreeGrafter"/>
</dbReference>
<evidence type="ECO:0000313" key="11">
    <source>
        <dbReference type="EMBL" id="KAG7816147.1"/>
    </source>
</evidence>
<dbReference type="Proteomes" id="UP001196530">
    <property type="component" value="Unassembled WGS sequence"/>
</dbReference>
<dbReference type="GeneID" id="66129164"/>
<feature type="domain" description="MTHFR SAM-binding regulatory" evidence="10">
    <location>
        <begin position="368"/>
        <end position="633"/>
    </location>
</feature>
<keyword evidence="9" id="KW-0175">Coiled coil</keyword>
<evidence type="ECO:0000256" key="5">
    <source>
        <dbReference type="ARBA" id="ARBA00022827"/>
    </source>
</evidence>
<dbReference type="AlphaFoldDB" id="A0AAN6DB20"/>
<evidence type="ECO:0000259" key="10">
    <source>
        <dbReference type="Pfam" id="PF21895"/>
    </source>
</evidence>
<comment type="similarity">
    <text evidence="3">Belongs to the methylenetetrahydrofolate reductase family.</text>
</comment>
<evidence type="ECO:0000256" key="4">
    <source>
        <dbReference type="ARBA" id="ARBA00022630"/>
    </source>
</evidence>
<proteinExistence type="inferred from homology"/>
<gene>
    <name evidence="11" type="ORF">KL928_005113</name>
</gene>
<dbReference type="Gene3D" id="3.20.20.220">
    <property type="match status" value="1"/>
</dbReference>
<dbReference type="InterPro" id="IPR029041">
    <property type="entry name" value="FAD-linked_oxidoreductase-like"/>
</dbReference>
<dbReference type="Pfam" id="PF21895">
    <property type="entry name" value="MTHFR_C"/>
    <property type="match status" value="1"/>
</dbReference>
<dbReference type="FunFam" id="3.20.20.220:FF:000002">
    <property type="entry name" value="Methylenetetrahydrofolate reductase"/>
    <property type="match status" value="1"/>
</dbReference>
<dbReference type="GO" id="GO:0005829">
    <property type="term" value="C:cytosol"/>
    <property type="evidence" value="ECO:0007669"/>
    <property type="project" value="TreeGrafter"/>
</dbReference>
<feature type="coiled-coil region" evidence="9">
    <location>
        <begin position="297"/>
        <end position="324"/>
    </location>
</feature>
<evidence type="ECO:0000256" key="1">
    <source>
        <dbReference type="ARBA" id="ARBA00001974"/>
    </source>
</evidence>
<dbReference type="CDD" id="cd00537">
    <property type="entry name" value="MTHFR"/>
    <property type="match status" value="1"/>
</dbReference>
<dbReference type="PANTHER" id="PTHR45754">
    <property type="entry name" value="METHYLENETETRAHYDROFOLATE REDUCTASE"/>
    <property type="match status" value="1"/>
</dbReference>
<dbReference type="GO" id="GO:0035999">
    <property type="term" value="P:tetrahydrofolate interconversion"/>
    <property type="evidence" value="ECO:0007669"/>
    <property type="project" value="TreeGrafter"/>
</dbReference>
<comment type="cofactor">
    <cofactor evidence="1">
        <name>FAD</name>
        <dbReference type="ChEBI" id="CHEBI:57692"/>
    </cofactor>
</comment>
<dbReference type="RefSeq" id="XP_043057700.1">
    <property type="nucleotide sequence ID" value="XM_043205887.1"/>
</dbReference>
<evidence type="ECO:0000256" key="3">
    <source>
        <dbReference type="ARBA" id="ARBA00006743"/>
    </source>
</evidence>
<comment type="pathway">
    <text evidence="2 8">One-carbon metabolism; tetrahydrofolate interconversion.</text>
</comment>